<feature type="region of interest" description="Disordered" evidence="1">
    <location>
        <begin position="70"/>
        <end position="197"/>
    </location>
</feature>
<dbReference type="PROSITE" id="PS51450">
    <property type="entry name" value="LRR"/>
    <property type="match status" value="1"/>
</dbReference>
<feature type="region of interest" description="Disordered" evidence="1">
    <location>
        <begin position="1"/>
        <end position="37"/>
    </location>
</feature>
<protein>
    <submittedName>
        <fullName evidence="2">Leucine-rich repeat-containing protein 56</fullName>
    </submittedName>
</protein>
<sequence>MSRSGRSARSSTSQSRGLKSRLSSGGGDNPQSLDDELQTVLRKEYVEGLPGKEEAIQDVKTVLHEVSKEPSAAAMEKLMPRFLSSSSSPGSQSQSQMETKEKVRSKPKQSQQQTPRHAKLTARPGASATSKSSRQKSSRQTATEETHSLPHIPPKTGITDPDFTGMTTMTRLTTSDPTLPDTRYTPPTTSSGNARKENLLQTASSLSTATSIGEDVTTSILLPPGEMTEDEGTEEQDELPYTENLLEMPTDSDAEEIWRSDIVELTKIKSGPRGKMCGTDVLELKYKEPQWPHQLLLNQILARLPRLTHLILDGSELRFLRDLGSSLQSLITLSICDCGLRSLDGTYAFPNLRTLIARKNLIKIPTQASFLSRLSYLDLSSNPISSADEFGSLRHCSELRVLKLHDTPLAAEEPGFNKEIKRLVPQLKEIHPPRPDMLQFKQIKKEGHQMMSRADGESKQETKQNKEKKIKKEKKMMSSVPGMAYDDVMLDEPKPGIAYQKIAAKHQPDTKQNHDDDDDIKDVSLGTGDYSGVLMAPNFLQHLEEAMPPSTAEETVPVTPATPSENYEQYKMCGDGESIEKTKGRDGNASTRNHPGGDGN</sequence>
<proteinExistence type="predicted"/>
<accession>A0A1D2NEI4</accession>
<dbReference type="AlphaFoldDB" id="A0A1D2NEI4"/>
<feature type="compositionally biased region" description="Low complexity" evidence="1">
    <location>
        <begin position="1"/>
        <end position="23"/>
    </location>
</feature>
<comment type="caution">
    <text evidence="2">The sequence shown here is derived from an EMBL/GenBank/DDBJ whole genome shotgun (WGS) entry which is preliminary data.</text>
</comment>
<reference evidence="2 3" key="1">
    <citation type="journal article" date="2016" name="Genome Biol. Evol.">
        <title>Gene Family Evolution Reflects Adaptation to Soil Environmental Stressors in the Genome of the Collembolan Orchesella cincta.</title>
        <authorList>
            <person name="Faddeeva-Vakhrusheva A."/>
            <person name="Derks M.F."/>
            <person name="Anvar S.Y."/>
            <person name="Agamennone V."/>
            <person name="Suring W."/>
            <person name="Smit S."/>
            <person name="van Straalen N.M."/>
            <person name="Roelofs D."/>
        </authorList>
    </citation>
    <scope>NUCLEOTIDE SEQUENCE [LARGE SCALE GENOMIC DNA]</scope>
    <source>
        <tissue evidence="2">Mixed pool</tissue>
    </source>
</reference>
<dbReference type="EMBL" id="LJIJ01000076">
    <property type="protein sequence ID" value="ODN03386.1"/>
    <property type="molecule type" value="Genomic_DNA"/>
</dbReference>
<feature type="region of interest" description="Disordered" evidence="1">
    <location>
        <begin position="445"/>
        <end position="478"/>
    </location>
</feature>
<dbReference type="InterPro" id="IPR001611">
    <property type="entry name" value="Leu-rich_rpt"/>
</dbReference>
<feature type="region of interest" description="Disordered" evidence="1">
    <location>
        <begin position="548"/>
        <end position="600"/>
    </location>
</feature>
<dbReference type="STRING" id="48709.A0A1D2NEI4"/>
<dbReference type="PANTHER" id="PTHR22708:SF0">
    <property type="entry name" value="LEUCINE-RICH REPEAT-CONTAINING PROTEIN 56"/>
    <property type="match status" value="1"/>
</dbReference>
<feature type="region of interest" description="Disordered" evidence="1">
    <location>
        <begin position="505"/>
        <end position="524"/>
    </location>
</feature>
<dbReference type="InterPro" id="IPR040091">
    <property type="entry name" value="LRRC56"/>
</dbReference>
<gene>
    <name evidence="2" type="ORF">Ocin01_03310</name>
</gene>
<name>A0A1D2NEI4_ORCCI</name>
<evidence type="ECO:0000313" key="3">
    <source>
        <dbReference type="Proteomes" id="UP000094527"/>
    </source>
</evidence>
<dbReference type="InterPro" id="IPR032675">
    <property type="entry name" value="LRR_dom_sf"/>
</dbReference>
<feature type="compositionally biased region" description="Low complexity" evidence="1">
    <location>
        <begin position="164"/>
        <end position="178"/>
    </location>
</feature>
<dbReference type="Gene3D" id="3.80.10.10">
    <property type="entry name" value="Ribonuclease Inhibitor"/>
    <property type="match status" value="1"/>
</dbReference>
<organism evidence="2 3">
    <name type="scientific">Orchesella cincta</name>
    <name type="common">Springtail</name>
    <name type="synonym">Podura cincta</name>
    <dbReference type="NCBI Taxonomy" id="48709"/>
    <lineage>
        <taxon>Eukaryota</taxon>
        <taxon>Metazoa</taxon>
        <taxon>Ecdysozoa</taxon>
        <taxon>Arthropoda</taxon>
        <taxon>Hexapoda</taxon>
        <taxon>Collembola</taxon>
        <taxon>Entomobryomorpha</taxon>
        <taxon>Entomobryoidea</taxon>
        <taxon>Orchesellidae</taxon>
        <taxon>Orchesellinae</taxon>
        <taxon>Orchesella</taxon>
    </lineage>
</organism>
<evidence type="ECO:0000313" key="2">
    <source>
        <dbReference type="EMBL" id="ODN03386.1"/>
    </source>
</evidence>
<feature type="compositionally biased region" description="Low complexity" evidence="1">
    <location>
        <begin position="84"/>
        <end position="96"/>
    </location>
</feature>
<dbReference type="Proteomes" id="UP000094527">
    <property type="component" value="Unassembled WGS sequence"/>
</dbReference>
<evidence type="ECO:0000256" key="1">
    <source>
        <dbReference type="SAM" id="MobiDB-lite"/>
    </source>
</evidence>
<feature type="compositionally biased region" description="Basic and acidic residues" evidence="1">
    <location>
        <begin position="445"/>
        <end position="467"/>
    </location>
</feature>
<dbReference type="SUPFAM" id="SSF52058">
    <property type="entry name" value="L domain-like"/>
    <property type="match status" value="1"/>
</dbReference>
<keyword evidence="3" id="KW-1185">Reference proteome</keyword>
<dbReference type="PANTHER" id="PTHR22708">
    <property type="entry name" value="LEUCINE-RICH REPEAT-CONTAINING PROTEIN 56"/>
    <property type="match status" value="1"/>
</dbReference>
<dbReference type="OrthoDB" id="433501at2759"/>